<name>A0A7V3KNC9_UNCW3</name>
<feature type="compositionally biased region" description="Basic and acidic residues" evidence="1">
    <location>
        <begin position="63"/>
        <end position="75"/>
    </location>
</feature>
<gene>
    <name evidence="2" type="ORF">ENV38_02970</name>
</gene>
<organism evidence="2">
    <name type="scientific">candidate division WOR-3 bacterium</name>
    <dbReference type="NCBI Taxonomy" id="2052148"/>
    <lineage>
        <taxon>Bacteria</taxon>
        <taxon>Bacteria division WOR-3</taxon>
    </lineage>
</organism>
<protein>
    <submittedName>
        <fullName evidence="2">Uncharacterized protein</fullName>
    </submittedName>
</protein>
<evidence type="ECO:0000256" key="1">
    <source>
        <dbReference type="SAM" id="MobiDB-lite"/>
    </source>
</evidence>
<proteinExistence type="predicted"/>
<sequence length="101" mass="11246">MTVEKTISKDGNNVVKIEKTVITPKDTITIQKEVGSASRDTVRTRERQRIRNDSGCDGTPDTLRIREREHLRLRDGSSSGSEGIGTGLGSGAMQRRYRRSN</sequence>
<feature type="compositionally biased region" description="Basic and acidic residues" evidence="1">
    <location>
        <begin position="40"/>
        <end position="54"/>
    </location>
</feature>
<dbReference type="EMBL" id="DTGD01000111">
    <property type="protein sequence ID" value="HGB35855.1"/>
    <property type="molecule type" value="Genomic_DNA"/>
</dbReference>
<evidence type="ECO:0000313" key="2">
    <source>
        <dbReference type="EMBL" id="HGB35855.1"/>
    </source>
</evidence>
<comment type="caution">
    <text evidence="2">The sequence shown here is derived from an EMBL/GenBank/DDBJ whole genome shotgun (WGS) entry which is preliminary data.</text>
</comment>
<feature type="region of interest" description="Disordered" evidence="1">
    <location>
        <begin position="34"/>
        <end position="101"/>
    </location>
</feature>
<dbReference type="AlphaFoldDB" id="A0A7V3KNC9"/>
<accession>A0A7V3KNC9</accession>
<reference evidence="2" key="1">
    <citation type="journal article" date="2020" name="mSystems">
        <title>Genome- and Community-Level Interaction Insights into Carbon Utilization and Element Cycling Functions of Hydrothermarchaeota in Hydrothermal Sediment.</title>
        <authorList>
            <person name="Zhou Z."/>
            <person name="Liu Y."/>
            <person name="Xu W."/>
            <person name="Pan J."/>
            <person name="Luo Z.H."/>
            <person name="Li M."/>
        </authorList>
    </citation>
    <scope>NUCLEOTIDE SEQUENCE [LARGE SCALE GENOMIC DNA]</scope>
    <source>
        <strain evidence="2">SpSt-754</strain>
    </source>
</reference>